<name>A0A2U8WHG9_9HYPH</name>
<organism evidence="2 3">
    <name type="scientific">Methylobacterium durans</name>
    <dbReference type="NCBI Taxonomy" id="2202825"/>
    <lineage>
        <taxon>Bacteria</taxon>
        <taxon>Pseudomonadati</taxon>
        <taxon>Pseudomonadota</taxon>
        <taxon>Alphaproteobacteria</taxon>
        <taxon>Hyphomicrobiales</taxon>
        <taxon>Methylobacteriaceae</taxon>
        <taxon>Methylobacterium</taxon>
    </lineage>
</organism>
<dbReference type="InterPro" id="IPR025489">
    <property type="entry name" value="DUF4381"/>
</dbReference>
<keyword evidence="1" id="KW-1133">Transmembrane helix</keyword>
<dbReference type="Pfam" id="PF14316">
    <property type="entry name" value="DUF4381"/>
    <property type="match status" value="1"/>
</dbReference>
<keyword evidence="3" id="KW-1185">Reference proteome</keyword>
<dbReference type="AlphaFoldDB" id="A0A2U8WHG9"/>
<dbReference type="EMBL" id="CP029550">
    <property type="protein sequence ID" value="AWN44776.1"/>
    <property type="molecule type" value="Genomic_DNA"/>
</dbReference>
<protein>
    <submittedName>
        <fullName evidence="2">DUF4381 domain-containing protein</fullName>
    </submittedName>
</protein>
<evidence type="ECO:0000313" key="3">
    <source>
        <dbReference type="Proteomes" id="UP000245926"/>
    </source>
</evidence>
<sequence length="166" mass="17726">MADDPGSLANLRDLAVPDPVALWPPAPGIWIVAAGLAATGALWLRDAMRRRRADAYRRAALAELDRIAGSPRLDGGVERISAVMKRAALAAYPRADVASLTGGAWAGFVVAVGGQNVDAGLMRALLTGAFGGRDPDAVDLRRLIDQARTWVRDHRVPDTPEEPRRC</sequence>
<keyword evidence="1" id="KW-0472">Membrane</keyword>
<dbReference type="RefSeq" id="WP_109896818.1">
    <property type="nucleotide sequence ID" value="NZ_CP029550.1"/>
</dbReference>
<dbReference type="OrthoDB" id="283083at2"/>
<evidence type="ECO:0000313" key="2">
    <source>
        <dbReference type="EMBL" id="AWN44776.1"/>
    </source>
</evidence>
<dbReference type="KEGG" id="mets:DK389_24495"/>
<reference evidence="3" key="1">
    <citation type="submission" date="2018-05" db="EMBL/GenBank/DDBJ databases">
        <title>Complete Genome Sequence of Methylobacterium sp. 17SD2-17.</title>
        <authorList>
            <person name="Srinivasan S."/>
        </authorList>
    </citation>
    <scope>NUCLEOTIDE SEQUENCE [LARGE SCALE GENOMIC DNA]</scope>
    <source>
        <strain evidence="3">17SD2-17</strain>
    </source>
</reference>
<gene>
    <name evidence="2" type="ORF">DK389_24495</name>
</gene>
<keyword evidence="1" id="KW-0812">Transmembrane</keyword>
<proteinExistence type="predicted"/>
<evidence type="ECO:0000256" key="1">
    <source>
        <dbReference type="SAM" id="Phobius"/>
    </source>
</evidence>
<feature type="transmembrane region" description="Helical" evidence="1">
    <location>
        <begin position="20"/>
        <end position="44"/>
    </location>
</feature>
<dbReference type="Proteomes" id="UP000245926">
    <property type="component" value="Chromosome"/>
</dbReference>
<accession>A0A2U8WHG9</accession>